<comment type="caution">
    <text evidence="1">The sequence shown here is derived from an EMBL/GenBank/DDBJ whole genome shotgun (WGS) entry which is preliminary data.</text>
</comment>
<organism evidence="1 2">
    <name type="scientific">Aspergillus kawachii</name>
    <name type="common">White koji mold</name>
    <name type="synonym">Aspergillus awamori var. kawachi</name>
    <dbReference type="NCBI Taxonomy" id="1069201"/>
    <lineage>
        <taxon>Eukaryota</taxon>
        <taxon>Fungi</taxon>
        <taxon>Dikarya</taxon>
        <taxon>Ascomycota</taxon>
        <taxon>Pezizomycotina</taxon>
        <taxon>Eurotiomycetes</taxon>
        <taxon>Eurotiomycetidae</taxon>
        <taxon>Eurotiales</taxon>
        <taxon>Aspergillaceae</taxon>
        <taxon>Aspergillus</taxon>
        <taxon>Aspergillus subgen. Circumdati</taxon>
    </lineage>
</organism>
<protein>
    <submittedName>
        <fullName evidence="1">Uncharacterized protein</fullName>
    </submittedName>
</protein>
<reference evidence="2" key="2">
    <citation type="submission" date="2016-02" db="EMBL/GenBank/DDBJ databases">
        <title>Genome sequencing of Aspergillus luchuensis NBRC 4314.</title>
        <authorList>
            <person name="Yamada O."/>
        </authorList>
    </citation>
    <scope>NUCLEOTIDE SEQUENCE [LARGE SCALE GENOMIC DNA]</scope>
    <source>
        <strain evidence="2">RIB 2604</strain>
    </source>
</reference>
<reference evidence="1 2" key="1">
    <citation type="journal article" date="2016" name="DNA Res.">
        <title>Genome sequence of Aspergillus luchuensis NBRC 4314.</title>
        <authorList>
            <person name="Yamada O."/>
            <person name="Machida M."/>
            <person name="Hosoyama A."/>
            <person name="Goto M."/>
            <person name="Takahashi T."/>
            <person name="Futagami T."/>
            <person name="Yamagata Y."/>
            <person name="Takeuchi M."/>
            <person name="Kobayashi T."/>
            <person name="Koike H."/>
            <person name="Abe K."/>
            <person name="Asai K."/>
            <person name="Arita M."/>
            <person name="Fujita N."/>
            <person name="Fukuda K."/>
            <person name="Higa K."/>
            <person name="Horikawa H."/>
            <person name="Ishikawa T."/>
            <person name="Jinno K."/>
            <person name="Kato Y."/>
            <person name="Kirimura K."/>
            <person name="Mizutani O."/>
            <person name="Nakasone K."/>
            <person name="Sano M."/>
            <person name="Shiraishi Y."/>
            <person name="Tsukahara M."/>
            <person name="Gomi K."/>
        </authorList>
    </citation>
    <scope>NUCLEOTIDE SEQUENCE [LARGE SCALE GENOMIC DNA]</scope>
    <source>
        <strain evidence="1 2">RIB 2604</strain>
    </source>
</reference>
<dbReference type="Proteomes" id="UP000075230">
    <property type="component" value="Unassembled WGS sequence"/>
</dbReference>
<sequence length="85" mass="9689">MIIIIITQLPPQFRDNSRKEVHQFIHPRGPKADQAGVGYRVHPRPQVYFSNRLQLSMAPHRELLRKTVTTIISGPVGLDPLPIMV</sequence>
<dbReference type="AlphaFoldDB" id="A0A146FI69"/>
<accession>A0A146FI69</accession>
<gene>
    <name evidence="1" type="ORF">RIB2604_02001430</name>
</gene>
<name>A0A146FI69_ASPKA</name>
<evidence type="ECO:0000313" key="1">
    <source>
        <dbReference type="EMBL" id="GAT25566.1"/>
    </source>
</evidence>
<evidence type="ECO:0000313" key="2">
    <source>
        <dbReference type="Proteomes" id="UP000075230"/>
    </source>
</evidence>
<proteinExistence type="predicted"/>
<dbReference type="EMBL" id="BCWF01000020">
    <property type="protein sequence ID" value="GAT25566.1"/>
    <property type="molecule type" value="Genomic_DNA"/>
</dbReference>